<dbReference type="GeneID" id="37010885"/>
<name>A0A316TWT4_9BASI</name>
<dbReference type="Proteomes" id="UP000245942">
    <property type="component" value="Unassembled WGS sequence"/>
</dbReference>
<keyword evidence="1" id="KW-0732">Signal</keyword>
<evidence type="ECO:0000313" key="3">
    <source>
        <dbReference type="Proteomes" id="UP000245942"/>
    </source>
</evidence>
<sequence>MHTLVWSLQVGSISLIPPATSCGSGCQVAHLIADCRAAILSPSSAALRGLVTQVGMSADPSRCFAVWYEPP</sequence>
<organism evidence="2 3">
    <name type="scientific">Pseudomicrostroma glucosiphilum</name>
    <dbReference type="NCBI Taxonomy" id="1684307"/>
    <lineage>
        <taxon>Eukaryota</taxon>
        <taxon>Fungi</taxon>
        <taxon>Dikarya</taxon>
        <taxon>Basidiomycota</taxon>
        <taxon>Ustilaginomycotina</taxon>
        <taxon>Exobasidiomycetes</taxon>
        <taxon>Microstromatales</taxon>
        <taxon>Microstromatales incertae sedis</taxon>
        <taxon>Pseudomicrostroma</taxon>
    </lineage>
</organism>
<feature type="chain" id="PRO_5016341602" description="Secreted protein" evidence="1">
    <location>
        <begin position="23"/>
        <end position="71"/>
    </location>
</feature>
<evidence type="ECO:0008006" key="4">
    <source>
        <dbReference type="Google" id="ProtNLM"/>
    </source>
</evidence>
<proteinExistence type="predicted"/>
<dbReference type="AlphaFoldDB" id="A0A316TWT4"/>
<reference evidence="2 3" key="1">
    <citation type="journal article" date="2018" name="Mol. Biol. Evol.">
        <title>Broad Genomic Sampling Reveals a Smut Pathogenic Ancestry of the Fungal Clade Ustilaginomycotina.</title>
        <authorList>
            <person name="Kijpornyongpan T."/>
            <person name="Mondo S.J."/>
            <person name="Barry K."/>
            <person name="Sandor L."/>
            <person name="Lee J."/>
            <person name="Lipzen A."/>
            <person name="Pangilinan J."/>
            <person name="LaButti K."/>
            <person name="Hainaut M."/>
            <person name="Henrissat B."/>
            <person name="Grigoriev I.V."/>
            <person name="Spatafora J.W."/>
            <person name="Aime M.C."/>
        </authorList>
    </citation>
    <scope>NUCLEOTIDE SEQUENCE [LARGE SCALE GENOMIC DNA]</scope>
    <source>
        <strain evidence="2 3">MCA 4718</strain>
    </source>
</reference>
<accession>A0A316TWT4</accession>
<keyword evidence="3" id="KW-1185">Reference proteome</keyword>
<evidence type="ECO:0000256" key="1">
    <source>
        <dbReference type="SAM" id="SignalP"/>
    </source>
</evidence>
<dbReference type="RefSeq" id="XP_025344937.1">
    <property type="nucleotide sequence ID" value="XM_025489151.1"/>
</dbReference>
<dbReference type="EMBL" id="KZ819340">
    <property type="protein sequence ID" value="PWN17777.1"/>
    <property type="molecule type" value="Genomic_DNA"/>
</dbReference>
<evidence type="ECO:0000313" key="2">
    <source>
        <dbReference type="EMBL" id="PWN17777.1"/>
    </source>
</evidence>
<gene>
    <name evidence="2" type="ORF">BCV69DRAFT_121706</name>
</gene>
<protein>
    <recommendedName>
        <fullName evidence="4">Secreted protein</fullName>
    </recommendedName>
</protein>
<feature type="signal peptide" evidence="1">
    <location>
        <begin position="1"/>
        <end position="22"/>
    </location>
</feature>